<dbReference type="GO" id="GO:0005774">
    <property type="term" value="C:vacuolar membrane"/>
    <property type="evidence" value="ECO:0007669"/>
    <property type="project" value="TreeGrafter"/>
</dbReference>
<keyword evidence="8" id="KW-1185">Reference proteome</keyword>
<feature type="transmembrane region" description="Helical" evidence="5">
    <location>
        <begin position="337"/>
        <end position="362"/>
    </location>
</feature>
<feature type="transmembrane region" description="Helical" evidence="5">
    <location>
        <begin position="95"/>
        <end position="116"/>
    </location>
</feature>
<accession>A0AAN9T8B3</accession>
<feature type="transmembrane region" description="Helical" evidence="5">
    <location>
        <begin position="382"/>
        <end position="402"/>
    </location>
</feature>
<keyword evidence="2 5" id="KW-0812">Transmembrane</keyword>
<evidence type="ECO:0000256" key="4">
    <source>
        <dbReference type="ARBA" id="ARBA00023136"/>
    </source>
</evidence>
<feature type="transmembrane region" description="Helical" evidence="5">
    <location>
        <begin position="69"/>
        <end position="89"/>
    </location>
</feature>
<proteinExistence type="predicted"/>
<gene>
    <name evidence="7" type="ORF">V9T40_012998</name>
</gene>
<dbReference type="PANTHER" id="PTHR22950:SF349">
    <property type="entry name" value="AMINO ACID TRANSPORTER TRANSMEMBRANE DOMAIN-CONTAINING PROTEIN"/>
    <property type="match status" value="1"/>
</dbReference>
<evidence type="ECO:0000256" key="5">
    <source>
        <dbReference type="SAM" id="Phobius"/>
    </source>
</evidence>
<feature type="domain" description="Amino acid transporter transmembrane" evidence="6">
    <location>
        <begin position="68"/>
        <end position="465"/>
    </location>
</feature>
<evidence type="ECO:0000313" key="8">
    <source>
        <dbReference type="Proteomes" id="UP001367676"/>
    </source>
</evidence>
<feature type="transmembrane region" description="Helical" evidence="5">
    <location>
        <begin position="154"/>
        <end position="178"/>
    </location>
</feature>
<comment type="subcellular location">
    <subcellularLocation>
        <location evidence="1">Membrane</location>
        <topology evidence="1">Multi-pass membrane protein</topology>
    </subcellularLocation>
</comment>
<feature type="transmembrane region" description="Helical" evidence="5">
    <location>
        <begin position="260"/>
        <end position="282"/>
    </location>
</feature>
<sequence length="476" mass="53477">MKPNENELKMVELTSTNGQNNEPLSIIPLHSVSAEISDKNASEKHTAEESEYDPHKHGNKVRPVYRIEATLLLLKYIVGAGILAIPYSFRNVGYLVGIIGTIFISLLYLHIVHLLLELEYDLCKRIKAPQLTYVGVVKQTFDQSSIRVRPMKPYFVAMIYFNYGFSNILFNSVCLITMAGDLHNIFSEKKVSAGEMQYYLTLIIIPLTLICWIPNLKFLVPFSVMTCVLTLVNVIIILFIGTNQVSEVTHFHAIGDLWQFPSFFAIVLGAFSCTGLILPLKNDMAKPKLLTSKIGVLNISILLVSVMYSIFGITAYSKYGDQTQGNVLSNLPRNHNIFSMFVYISYTIAMGISFAYSFYISFDTLWANYLGPKLEGKKYECLIKYSMKTLINVVTYGFAVGIPNFELFATLSGSLGILMDVGLPPMLQNLLFVKDKLTVSKGIIILKNSLIILMSFVLFCSSLYSSLKDLVELYKD</sequence>
<dbReference type="EMBL" id="JBBCAQ010000036">
    <property type="protein sequence ID" value="KAK7576712.1"/>
    <property type="molecule type" value="Genomic_DNA"/>
</dbReference>
<feature type="transmembrane region" description="Helical" evidence="5">
    <location>
        <begin position="444"/>
        <end position="464"/>
    </location>
</feature>
<reference evidence="7 8" key="1">
    <citation type="submission" date="2024-03" db="EMBL/GenBank/DDBJ databases">
        <title>Adaptation during the transition from Ophiocordyceps entomopathogen to insect associate is accompanied by gene loss and intensified selection.</title>
        <authorList>
            <person name="Ward C.M."/>
            <person name="Onetto C.A."/>
            <person name="Borneman A.R."/>
        </authorList>
    </citation>
    <scope>NUCLEOTIDE SEQUENCE [LARGE SCALE GENOMIC DNA]</scope>
    <source>
        <strain evidence="7">AWRI1</strain>
        <tissue evidence="7">Single Adult Female</tissue>
    </source>
</reference>
<feature type="transmembrane region" description="Helical" evidence="5">
    <location>
        <begin position="222"/>
        <end position="240"/>
    </location>
</feature>
<dbReference type="Pfam" id="PF01490">
    <property type="entry name" value="Aa_trans"/>
    <property type="match status" value="1"/>
</dbReference>
<feature type="transmembrane region" description="Helical" evidence="5">
    <location>
        <begin position="294"/>
        <end position="317"/>
    </location>
</feature>
<organism evidence="7 8">
    <name type="scientific">Parthenolecanium corni</name>
    <dbReference type="NCBI Taxonomy" id="536013"/>
    <lineage>
        <taxon>Eukaryota</taxon>
        <taxon>Metazoa</taxon>
        <taxon>Ecdysozoa</taxon>
        <taxon>Arthropoda</taxon>
        <taxon>Hexapoda</taxon>
        <taxon>Insecta</taxon>
        <taxon>Pterygota</taxon>
        <taxon>Neoptera</taxon>
        <taxon>Paraneoptera</taxon>
        <taxon>Hemiptera</taxon>
        <taxon>Sternorrhyncha</taxon>
        <taxon>Coccoidea</taxon>
        <taxon>Coccidae</taxon>
        <taxon>Parthenolecanium</taxon>
    </lineage>
</organism>
<name>A0AAN9T8B3_9HEMI</name>
<evidence type="ECO:0000256" key="2">
    <source>
        <dbReference type="ARBA" id="ARBA00022692"/>
    </source>
</evidence>
<dbReference type="GO" id="GO:0015179">
    <property type="term" value="F:L-amino acid transmembrane transporter activity"/>
    <property type="evidence" value="ECO:0007669"/>
    <property type="project" value="TreeGrafter"/>
</dbReference>
<dbReference type="AlphaFoldDB" id="A0AAN9T8B3"/>
<evidence type="ECO:0000259" key="6">
    <source>
        <dbReference type="Pfam" id="PF01490"/>
    </source>
</evidence>
<keyword evidence="3 5" id="KW-1133">Transmembrane helix</keyword>
<dbReference type="InterPro" id="IPR013057">
    <property type="entry name" value="AA_transpt_TM"/>
</dbReference>
<comment type="caution">
    <text evidence="7">The sequence shown here is derived from an EMBL/GenBank/DDBJ whole genome shotgun (WGS) entry which is preliminary data.</text>
</comment>
<evidence type="ECO:0000256" key="1">
    <source>
        <dbReference type="ARBA" id="ARBA00004141"/>
    </source>
</evidence>
<keyword evidence="4 5" id="KW-0472">Membrane</keyword>
<evidence type="ECO:0000313" key="7">
    <source>
        <dbReference type="EMBL" id="KAK7576712.1"/>
    </source>
</evidence>
<evidence type="ECO:0000256" key="3">
    <source>
        <dbReference type="ARBA" id="ARBA00022989"/>
    </source>
</evidence>
<dbReference type="PANTHER" id="PTHR22950">
    <property type="entry name" value="AMINO ACID TRANSPORTER"/>
    <property type="match status" value="1"/>
</dbReference>
<protein>
    <recommendedName>
        <fullName evidence="6">Amino acid transporter transmembrane domain-containing protein</fullName>
    </recommendedName>
</protein>
<feature type="transmembrane region" description="Helical" evidence="5">
    <location>
        <begin position="198"/>
        <end position="215"/>
    </location>
</feature>
<dbReference type="Proteomes" id="UP001367676">
    <property type="component" value="Unassembled WGS sequence"/>
</dbReference>